<protein>
    <submittedName>
        <fullName evidence="1 2">Uncharacterized protein</fullName>
    </submittedName>
</protein>
<reference evidence="1 3" key="2">
    <citation type="journal article" date="2018" name="Plant J.">
        <title>The Physcomitrella patens chromosome-scale assembly reveals moss genome structure and evolution.</title>
        <authorList>
            <person name="Lang D."/>
            <person name="Ullrich K.K."/>
            <person name="Murat F."/>
            <person name="Fuchs J."/>
            <person name="Jenkins J."/>
            <person name="Haas F.B."/>
            <person name="Piednoel M."/>
            <person name="Gundlach H."/>
            <person name="Van Bel M."/>
            <person name="Meyberg R."/>
            <person name="Vives C."/>
            <person name="Morata J."/>
            <person name="Symeonidi A."/>
            <person name="Hiss M."/>
            <person name="Muchero W."/>
            <person name="Kamisugi Y."/>
            <person name="Saleh O."/>
            <person name="Blanc G."/>
            <person name="Decker E.L."/>
            <person name="van Gessel N."/>
            <person name="Grimwood J."/>
            <person name="Hayes R.D."/>
            <person name="Graham S.W."/>
            <person name="Gunter L.E."/>
            <person name="McDaniel S.F."/>
            <person name="Hoernstein S.N.W."/>
            <person name="Larsson A."/>
            <person name="Li F.W."/>
            <person name="Perroud P.F."/>
            <person name="Phillips J."/>
            <person name="Ranjan P."/>
            <person name="Rokshar D.S."/>
            <person name="Rothfels C.J."/>
            <person name="Schneider L."/>
            <person name="Shu S."/>
            <person name="Stevenson D.W."/>
            <person name="Thummler F."/>
            <person name="Tillich M."/>
            <person name="Villarreal Aguilar J.C."/>
            <person name="Widiez T."/>
            <person name="Wong G.K."/>
            <person name="Wymore A."/>
            <person name="Zhang Y."/>
            <person name="Zimmer A.D."/>
            <person name="Quatrano R.S."/>
            <person name="Mayer K.F.X."/>
            <person name="Goodstein D."/>
            <person name="Casacuberta J.M."/>
            <person name="Vandepoele K."/>
            <person name="Reski R."/>
            <person name="Cuming A.C."/>
            <person name="Tuskan G.A."/>
            <person name="Maumus F."/>
            <person name="Salse J."/>
            <person name="Schmutz J."/>
            <person name="Rensing S.A."/>
        </authorList>
    </citation>
    <scope>NUCLEOTIDE SEQUENCE [LARGE SCALE GENOMIC DNA]</scope>
    <source>
        <strain evidence="2 3">cv. Gransden 2004</strain>
    </source>
</reference>
<name>A0A2K1JUP3_PHYPA</name>
<organism evidence="1">
    <name type="scientific">Physcomitrium patens</name>
    <name type="common">Spreading-leaved earth moss</name>
    <name type="synonym">Physcomitrella patens</name>
    <dbReference type="NCBI Taxonomy" id="3218"/>
    <lineage>
        <taxon>Eukaryota</taxon>
        <taxon>Viridiplantae</taxon>
        <taxon>Streptophyta</taxon>
        <taxon>Embryophyta</taxon>
        <taxon>Bryophyta</taxon>
        <taxon>Bryophytina</taxon>
        <taxon>Bryopsida</taxon>
        <taxon>Funariidae</taxon>
        <taxon>Funariales</taxon>
        <taxon>Funariaceae</taxon>
        <taxon>Physcomitrium</taxon>
    </lineage>
</organism>
<gene>
    <name evidence="1" type="ORF">PHYPA_015006</name>
</gene>
<evidence type="ECO:0000313" key="1">
    <source>
        <dbReference type="EMBL" id="PNR45235.1"/>
    </source>
</evidence>
<dbReference type="EnsemblPlants" id="Pp3c11_14110V3.1">
    <property type="protein sequence ID" value="PAC:32957110.CDS.1"/>
    <property type="gene ID" value="Pp3c11_14110"/>
</dbReference>
<dbReference type="InParanoid" id="A0A2K1JUP3"/>
<sequence length="80" mass="8974">MLVDADLTVTMRQFSERTGAESASDVDSCGLAAVLASWFDRLYGPWRNPVDPSPFKIAKLIPLTVVKWSLFRTERGIYPI</sequence>
<evidence type="ECO:0000313" key="2">
    <source>
        <dbReference type="EnsemblPlants" id="PAC:32957110.CDS.1"/>
    </source>
</evidence>
<evidence type="ECO:0000313" key="3">
    <source>
        <dbReference type="Proteomes" id="UP000006727"/>
    </source>
</evidence>
<keyword evidence="3" id="KW-1185">Reference proteome</keyword>
<reference evidence="1 3" key="1">
    <citation type="journal article" date="2008" name="Science">
        <title>The Physcomitrella genome reveals evolutionary insights into the conquest of land by plants.</title>
        <authorList>
            <person name="Rensing S."/>
            <person name="Lang D."/>
            <person name="Zimmer A."/>
            <person name="Terry A."/>
            <person name="Salamov A."/>
            <person name="Shapiro H."/>
            <person name="Nishiyama T."/>
            <person name="Perroud P.-F."/>
            <person name="Lindquist E."/>
            <person name="Kamisugi Y."/>
            <person name="Tanahashi T."/>
            <person name="Sakakibara K."/>
            <person name="Fujita T."/>
            <person name="Oishi K."/>
            <person name="Shin-I T."/>
            <person name="Kuroki Y."/>
            <person name="Toyoda A."/>
            <person name="Suzuki Y."/>
            <person name="Hashimoto A."/>
            <person name="Yamaguchi K."/>
            <person name="Sugano A."/>
            <person name="Kohara Y."/>
            <person name="Fujiyama A."/>
            <person name="Anterola A."/>
            <person name="Aoki S."/>
            <person name="Ashton N."/>
            <person name="Barbazuk W.B."/>
            <person name="Barker E."/>
            <person name="Bennetzen J."/>
            <person name="Bezanilla M."/>
            <person name="Blankenship R."/>
            <person name="Cho S.H."/>
            <person name="Dutcher S."/>
            <person name="Estelle M."/>
            <person name="Fawcett J.A."/>
            <person name="Gundlach H."/>
            <person name="Hanada K."/>
            <person name="Heyl A."/>
            <person name="Hicks K.A."/>
            <person name="Hugh J."/>
            <person name="Lohr M."/>
            <person name="Mayer K."/>
            <person name="Melkozernov A."/>
            <person name="Murata T."/>
            <person name="Nelson D."/>
            <person name="Pils B."/>
            <person name="Prigge M."/>
            <person name="Reiss B."/>
            <person name="Renner T."/>
            <person name="Rombauts S."/>
            <person name="Rushton P."/>
            <person name="Sanderfoot A."/>
            <person name="Schween G."/>
            <person name="Shiu S.-H."/>
            <person name="Stueber K."/>
            <person name="Theodoulou F.L."/>
            <person name="Tu H."/>
            <person name="Van de Peer Y."/>
            <person name="Verrier P.J."/>
            <person name="Waters E."/>
            <person name="Wood A."/>
            <person name="Yang L."/>
            <person name="Cove D."/>
            <person name="Cuming A."/>
            <person name="Hasebe M."/>
            <person name="Lucas S."/>
            <person name="Mishler D.B."/>
            <person name="Reski R."/>
            <person name="Grigoriev I."/>
            <person name="Quatrano R.S."/>
            <person name="Boore J.L."/>
        </authorList>
    </citation>
    <scope>NUCLEOTIDE SEQUENCE [LARGE SCALE GENOMIC DNA]</scope>
    <source>
        <strain evidence="2 3">cv. Gransden 2004</strain>
    </source>
</reference>
<accession>A0A2K1JUP3</accession>
<proteinExistence type="predicted"/>
<reference evidence="2" key="3">
    <citation type="submission" date="2020-12" db="UniProtKB">
        <authorList>
            <consortium name="EnsemblPlants"/>
        </authorList>
    </citation>
    <scope>IDENTIFICATION</scope>
</reference>
<dbReference type="EMBL" id="ABEU02000011">
    <property type="protein sequence ID" value="PNR45235.1"/>
    <property type="molecule type" value="Genomic_DNA"/>
</dbReference>
<dbReference type="AlphaFoldDB" id="A0A2K1JUP3"/>
<dbReference type="Proteomes" id="UP000006727">
    <property type="component" value="Chromosome 11"/>
</dbReference>
<dbReference type="PaxDb" id="3218-PP1S11_221V6.1"/>
<dbReference type="Gramene" id="Pp3c11_14110V3.1">
    <property type="protein sequence ID" value="PAC:32957110.CDS.1"/>
    <property type="gene ID" value="Pp3c11_14110"/>
</dbReference>